<dbReference type="Proteomes" id="UP000031563">
    <property type="component" value="Unassembled WGS sequence"/>
</dbReference>
<gene>
    <name evidence="3" type="ORF">QY95_01436</name>
</gene>
<dbReference type="GO" id="GO:0051782">
    <property type="term" value="P:negative regulation of cell division"/>
    <property type="evidence" value="ECO:0007669"/>
    <property type="project" value="TreeGrafter"/>
</dbReference>
<dbReference type="InterPro" id="IPR050625">
    <property type="entry name" value="ParA/MinD_ATPase"/>
</dbReference>
<dbReference type="GO" id="GO:0016887">
    <property type="term" value="F:ATP hydrolysis activity"/>
    <property type="evidence" value="ECO:0007669"/>
    <property type="project" value="TreeGrafter"/>
</dbReference>
<dbReference type="AlphaFoldDB" id="A0A0F5HTV3"/>
<dbReference type="PANTHER" id="PTHR43384:SF13">
    <property type="entry name" value="SLR0110 PROTEIN"/>
    <property type="match status" value="1"/>
</dbReference>
<feature type="domain" description="CobQ/CobB/MinD/ParA nucleotide binding" evidence="2">
    <location>
        <begin position="13"/>
        <end position="197"/>
    </location>
</feature>
<dbReference type="GO" id="GO:0009898">
    <property type="term" value="C:cytoplasmic side of plasma membrane"/>
    <property type="evidence" value="ECO:0007669"/>
    <property type="project" value="TreeGrafter"/>
</dbReference>
<keyword evidence="1" id="KW-0812">Transmembrane</keyword>
<sequence>MEITGGKKQGKMLAICSAAGGVGRTVITVNLAALLAKRNVEVSILDADLQFGDLALALNLEAVSTIKEAVERKDFQRIRAYCLPHELGIQLLAAPKRPEHADLITPEDLGLGIDALLAETELLLVETQPGLNDHNLMVMEKADHILLVTTPGMASLKNTRLMIETLDALGFKDKAALVVNQSAASSAVKAEDIPQLMKMERVFYLPSDAKQVAYSLDVGIPLVTSHPKLAFSKEMNKMASQLFPKEHDPKPKGLLAKSSPKVWRLRGKINGFTGKAPIEESK</sequence>
<dbReference type="InterPro" id="IPR002586">
    <property type="entry name" value="CobQ/CobB/MinD/ParA_Nub-bd_dom"/>
</dbReference>
<evidence type="ECO:0000313" key="4">
    <source>
        <dbReference type="Proteomes" id="UP000031563"/>
    </source>
</evidence>
<evidence type="ECO:0000313" key="3">
    <source>
        <dbReference type="EMBL" id="KKB40441.1"/>
    </source>
</evidence>
<reference evidence="3" key="1">
    <citation type="submission" date="2015-02" db="EMBL/GenBank/DDBJ databases">
        <title>Genome Assembly of Bacillaceae bacterium MTCC 8252.</title>
        <authorList>
            <person name="Verma A."/>
            <person name="Khatri I."/>
            <person name="Mual P."/>
            <person name="Subramanian S."/>
            <person name="Krishnamurthi S."/>
        </authorList>
    </citation>
    <scope>NUCLEOTIDE SEQUENCE [LARGE SCALE GENOMIC DNA]</scope>
    <source>
        <strain evidence="3">MTCC 8252</strain>
    </source>
</reference>
<dbReference type="Gene3D" id="3.40.50.300">
    <property type="entry name" value="P-loop containing nucleotide triphosphate hydrolases"/>
    <property type="match status" value="1"/>
</dbReference>
<dbReference type="SUPFAM" id="SSF52540">
    <property type="entry name" value="P-loop containing nucleoside triphosphate hydrolases"/>
    <property type="match status" value="1"/>
</dbReference>
<evidence type="ECO:0000256" key="1">
    <source>
        <dbReference type="SAM" id="Phobius"/>
    </source>
</evidence>
<dbReference type="InterPro" id="IPR027417">
    <property type="entry name" value="P-loop_NTPase"/>
</dbReference>
<comment type="caution">
    <text evidence="3">The sequence shown here is derived from an EMBL/GenBank/DDBJ whole genome shotgun (WGS) entry which is preliminary data.</text>
</comment>
<dbReference type="STRING" id="1221996.QY95_01436"/>
<accession>A0A0F5I4I1</accession>
<dbReference type="EMBL" id="JWIR02000029">
    <property type="protein sequence ID" value="KKB40441.1"/>
    <property type="molecule type" value="Genomic_DNA"/>
</dbReference>
<proteinExistence type="predicted"/>
<dbReference type="PANTHER" id="PTHR43384">
    <property type="entry name" value="SEPTUM SITE-DETERMINING PROTEIN MIND HOMOLOG, CHLOROPLASTIC-RELATED"/>
    <property type="match status" value="1"/>
</dbReference>
<dbReference type="GO" id="GO:0005524">
    <property type="term" value="F:ATP binding"/>
    <property type="evidence" value="ECO:0007669"/>
    <property type="project" value="TreeGrafter"/>
</dbReference>
<keyword evidence="1" id="KW-0472">Membrane</keyword>
<keyword evidence="4" id="KW-1185">Reference proteome</keyword>
<evidence type="ECO:0000259" key="2">
    <source>
        <dbReference type="Pfam" id="PF01656"/>
    </source>
</evidence>
<feature type="transmembrane region" description="Helical" evidence="1">
    <location>
        <begin position="12"/>
        <end position="36"/>
    </location>
</feature>
<dbReference type="Pfam" id="PF01656">
    <property type="entry name" value="CbiA"/>
    <property type="match status" value="1"/>
</dbReference>
<keyword evidence="1" id="KW-1133">Transmembrane helix</keyword>
<accession>A0A0F5HTV3</accession>
<name>A0A0F5HTV3_BACTR</name>
<dbReference type="OrthoDB" id="9794577at2"/>
<protein>
    <submittedName>
        <fullName evidence="3">Type II/IV secretion system ATPase TadZ/CpaE</fullName>
    </submittedName>
</protein>
<dbReference type="GO" id="GO:0005829">
    <property type="term" value="C:cytosol"/>
    <property type="evidence" value="ECO:0007669"/>
    <property type="project" value="TreeGrafter"/>
</dbReference>
<dbReference type="RefSeq" id="WP_052725874.1">
    <property type="nucleotide sequence ID" value="NZ_JWIR02000029.1"/>
</dbReference>
<organism evidence="3 4">
    <name type="scientific">Bacillus thermotolerans</name>
    <name type="common">Quasibacillus thermotolerans</name>
    <dbReference type="NCBI Taxonomy" id="1221996"/>
    <lineage>
        <taxon>Bacteria</taxon>
        <taxon>Bacillati</taxon>
        <taxon>Bacillota</taxon>
        <taxon>Bacilli</taxon>
        <taxon>Bacillales</taxon>
        <taxon>Bacillaceae</taxon>
        <taxon>Bacillus</taxon>
    </lineage>
</organism>